<keyword evidence="6" id="KW-0131">Cell cycle</keyword>
<feature type="compositionally biased region" description="Polar residues" evidence="7">
    <location>
        <begin position="1679"/>
        <end position="1697"/>
    </location>
</feature>
<sequence length="1842" mass="202691">MAPPFSGIKLRPPTPLRETEERIVAEACEFLSDCWEVEDATAPTPHHNGPSSTPLKDPALSMDSTAANSGKPKKVDFSPFTNYHRPDDLVSRRGTLSSPLRPLPQPKDHRTLKGILKPHTPHAGSGSPSQSQSAPKFDTFAEMLDSLVKQLASASHSHRKDSYVTLLSTLNEYDITPDTQSLVDKMGLLAHFIQRDIAIPTVPTETSFLTLAQQALKLLCVLMNLDLVARHIPVELQHAFVKGAIQVFGDEKVPKRMVAPFLGAFAMQNFSSKIVDSERADTIVSSLQSIEQRAPGKVVLASRLTVYQKLLVQAPDVMVSRANDWLPQVLDCMVRVTPPELRKKGVDSGNSEAKKIAELRRKAIETGNSAAIKIGNKAKVSRLFMEMLDKGPENGSSLGRDYIRRIQNMFSDELSLPDVPKVWAIITLSLRGRNRDLHDWKLFQEWFMIIQRCLNSSNRDVVVNANAAWNRFVYAIRPDTSTQPIMRNLLRQGIALQLDRKAANNTHERSTAFSSYCTLLYYSLPPTASEEQLDLYWEEYVGQVLLDKMIKKGQNGANRACQVLANLFKSNNTGVWNENLALDIGRVTPGHLPGLDSKWSRRRLPVIFQLVQPCLSNASWDVPSAENQPSAEPPVCTMWSALMSTVAEAGSKEITTSMEFKMAIAHILNFLHRLWNDFPESLGLQNDDEEEWTLRFSFLVMSAMEKLGPLQFADPILTQKSPGNFEPASTTSNRSKAKGGTQSPLLFLLNLLATSEQPSALCLSKNLITLASNARVSRKPRLELLQNCVQETTASAAVAASQSLPTQIWMHITKLADFTLQDPSMQSKSATPSSRLGDEYRSVLAILTCGLQFGGAEVLAAATQLYGTIVTQVTNEAGNGAPSIAVTEPLAEAIVAAGANPSTDRLTMIGFATMALTDMSPPKDRRSLDSARKVLGAGPPKAGLFDPSDHLYKMIVLQLKYAYENLNPLDAQSVIDFVTSLADLLKRWPSSYTAIMLRKIQEGIAVWVEDKDKKLEGDGEDAKTGKHSVESFWSVVMMVLMQVSRHDSVLLKALKDLIASGLNSRQRRVVNRTVETWNNTFGKEATLDYPPQVEKALRRLRPHLGVDLELPSFPSGPADEELGPAPAFEDSQESAHLSRKNSRLPAPTALSPHPSSSGKPSKKAKPSPVAKLRQQNSQINYAPIESSQQDFSIDSQLLTEHQKEVRDRQHGSTAVMFSDINSSPNNLPKRTRAAGQENDLLPGEGDGELRSTPIANLQSDGLDSFGGSSPTPKSRNLLRDQNYITSSAADRFFETEIPSSPPRTTEYVDLPPDSTFVRESFVESFHGDSRGHPPSGMSQDSPILIPSDTDDEQASRQLADESQARLSFRANTEDTHFETRDFDDEAEAGLQRSDSFDDLPQGTAEAAESANPSKILVDELLEHEADEVYSTPAGVRSQSPAQALKHVDPAKSHDASVVEDSFAHLDEKRNSPDNVEPAANDQPRPEEPPSTTKSQRKRARKRKNQAINEEGSTKRVKLSQSQGDEESAQLSIASSNIQTGQVDDTIVHDNDAPTRKVSRKHSSAQAQGSVPERPERSPSPVQRRRSKSPSFNVLKAYQERVQAQNSRVSPRLSGQVAQPPLPAVRKRKSRLSESQTIDENQEVDHEETNYGDISIDLDVVRETPAPKKRRGRPPRNRTSDGSEASQSTMASQETPDASGTGPTRGRGRRRRNSGEASGSSQQPLEKSDDHGSTAAAEARSTRSSKQKADNADTGDGDTAETETGRSGAEPQHDATRTSQASQASDGRRKKEPRSILGRLKQLLADAKSMVVGREEERECCDVMFELQREVHEAARRGEAQDQ</sequence>
<feature type="compositionally biased region" description="Low complexity" evidence="7">
    <location>
        <begin position="1732"/>
        <end position="1743"/>
    </location>
</feature>
<keyword evidence="3" id="KW-0158">Chromosome</keyword>
<name>A0ABR1YND0_9PEZI</name>
<dbReference type="EMBL" id="JBBWRZ010000006">
    <property type="protein sequence ID" value="KAK8234017.1"/>
    <property type="molecule type" value="Genomic_DNA"/>
</dbReference>
<feature type="compositionally biased region" description="Basic residues" evidence="7">
    <location>
        <begin position="1494"/>
        <end position="1504"/>
    </location>
</feature>
<feature type="compositionally biased region" description="Basic and acidic residues" evidence="7">
    <location>
        <begin position="1371"/>
        <end position="1380"/>
    </location>
</feature>
<proteinExistence type="predicted"/>
<dbReference type="SUPFAM" id="SSF48371">
    <property type="entry name" value="ARM repeat"/>
    <property type="match status" value="1"/>
</dbReference>
<evidence type="ECO:0000256" key="3">
    <source>
        <dbReference type="ARBA" id="ARBA00022454"/>
    </source>
</evidence>
<feature type="domain" description="Telomere-associated protein Rif1 N-terminal" evidence="8">
    <location>
        <begin position="151"/>
        <end position="541"/>
    </location>
</feature>
<evidence type="ECO:0000256" key="5">
    <source>
        <dbReference type="ARBA" id="ARBA00023242"/>
    </source>
</evidence>
<accession>A0ABR1YND0</accession>
<gene>
    <name evidence="9" type="ORF">HDK90DRAFT_534661</name>
</gene>
<dbReference type="PANTHER" id="PTHR22928">
    <property type="entry name" value="TELOMERE-ASSOCIATED PROTEIN RIF1"/>
    <property type="match status" value="1"/>
</dbReference>
<feature type="compositionally biased region" description="Polar residues" evidence="7">
    <location>
        <begin position="1219"/>
        <end position="1228"/>
    </location>
</feature>
<feature type="compositionally biased region" description="Polar residues" evidence="7">
    <location>
        <begin position="1253"/>
        <end position="1274"/>
    </location>
</feature>
<evidence type="ECO:0000313" key="9">
    <source>
        <dbReference type="EMBL" id="KAK8234017.1"/>
    </source>
</evidence>
<feature type="region of interest" description="Disordered" evidence="7">
    <location>
        <begin position="40"/>
        <end position="134"/>
    </location>
</feature>
<feature type="region of interest" description="Disordered" evidence="7">
    <location>
        <begin position="1201"/>
        <end position="1279"/>
    </location>
</feature>
<keyword evidence="4" id="KW-0779">Telomere</keyword>
<reference evidence="9 10" key="1">
    <citation type="submission" date="2024-04" db="EMBL/GenBank/DDBJ databases">
        <title>Phyllosticta paracitricarpa is synonymous to the EU quarantine fungus P. citricarpa based on phylogenomic analyses.</title>
        <authorList>
            <consortium name="Lawrence Berkeley National Laboratory"/>
            <person name="Van Ingen-Buijs V.A."/>
            <person name="Van Westerhoven A.C."/>
            <person name="Haridas S."/>
            <person name="Skiadas P."/>
            <person name="Martin F."/>
            <person name="Groenewald J.Z."/>
            <person name="Crous P.W."/>
            <person name="Seidl M.F."/>
        </authorList>
    </citation>
    <scope>NUCLEOTIDE SEQUENCE [LARGE SCALE GENOMIC DNA]</scope>
    <source>
        <strain evidence="9 10">CBS 123374</strain>
    </source>
</reference>
<evidence type="ECO:0000256" key="2">
    <source>
        <dbReference type="ARBA" id="ARBA00004574"/>
    </source>
</evidence>
<feature type="compositionally biased region" description="Polar residues" evidence="7">
    <location>
        <begin position="1518"/>
        <end position="1542"/>
    </location>
</feature>
<feature type="compositionally biased region" description="Basic and acidic residues" evidence="7">
    <location>
        <begin position="1445"/>
        <end position="1471"/>
    </location>
</feature>
<keyword evidence="10" id="KW-1185">Reference proteome</keyword>
<dbReference type="PANTHER" id="PTHR22928:SF3">
    <property type="entry name" value="TELOMERE-ASSOCIATED PROTEIN RIF1"/>
    <property type="match status" value="1"/>
</dbReference>
<feature type="compositionally biased region" description="Basic and acidic residues" evidence="7">
    <location>
        <begin position="1545"/>
        <end position="1554"/>
    </location>
</feature>
<feature type="region of interest" description="Disordered" evidence="7">
    <location>
        <begin position="721"/>
        <end position="740"/>
    </location>
</feature>
<protein>
    <submittedName>
        <fullName evidence="9">Rap1-interacting factor 1 N terminal-domain-containing protein</fullName>
    </submittedName>
</protein>
<feature type="compositionally biased region" description="Low complexity" evidence="7">
    <location>
        <begin position="123"/>
        <end position="134"/>
    </location>
</feature>
<comment type="subcellular location">
    <subcellularLocation>
        <location evidence="2">Chromosome</location>
        <location evidence="2">Telomere</location>
    </subcellularLocation>
    <subcellularLocation>
        <location evidence="1">Nucleus</location>
    </subcellularLocation>
</comment>
<feature type="region of interest" description="Disordered" evidence="7">
    <location>
        <begin position="1325"/>
        <end position="1797"/>
    </location>
</feature>
<evidence type="ECO:0000313" key="10">
    <source>
        <dbReference type="Proteomes" id="UP001492380"/>
    </source>
</evidence>
<comment type="caution">
    <text evidence="9">The sequence shown here is derived from an EMBL/GenBank/DDBJ whole genome shotgun (WGS) entry which is preliminary data.</text>
</comment>
<dbReference type="InterPro" id="IPR022031">
    <property type="entry name" value="Rif1_N"/>
</dbReference>
<evidence type="ECO:0000256" key="1">
    <source>
        <dbReference type="ARBA" id="ARBA00004123"/>
    </source>
</evidence>
<feature type="compositionally biased region" description="Basic and acidic residues" evidence="7">
    <location>
        <begin position="1201"/>
        <end position="1210"/>
    </location>
</feature>
<organism evidence="9 10">
    <name type="scientific">Phyllosticta capitalensis</name>
    <dbReference type="NCBI Taxonomy" id="121624"/>
    <lineage>
        <taxon>Eukaryota</taxon>
        <taxon>Fungi</taxon>
        <taxon>Dikarya</taxon>
        <taxon>Ascomycota</taxon>
        <taxon>Pezizomycotina</taxon>
        <taxon>Dothideomycetes</taxon>
        <taxon>Dothideomycetes incertae sedis</taxon>
        <taxon>Botryosphaeriales</taxon>
        <taxon>Phyllostictaceae</taxon>
        <taxon>Phyllosticta</taxon>
    </lineage>
</organism>
<dbReference type="Proteomes" id="UP001492380">
    <property type="component" value="Unassembled WGS sequence"/>
</dbReference>
<feature type="region of interest" description="Disordered" evidence="7">
    <location>
        <begin position="1108"/>
        <end position="1173"/>
    </location>
</feature>
<feature type="compositionally biased region" description="Basic residues" evidence="7">
    <location>
        <begin position="1666"/>
        <end position="1675"/>
    </location>
</feature>
<dbReference type="InterPro" id="IPR016024">
    <property type="entry name" value="ARM-type_fold"/>
</dbReference>
<evidence type="ECO:0000256" key="4">
    <source>
        <dbReference type="ARBA" id="ARBA00022895"/>
    </source>
</evidence>
<keyword evidence="5" id="KW-0539">Nucleus</keyword>
<evidence type="ECO:0000256" key="7">
    <source>
        <dbReference type="SAM" id="MobiDB-lite"/>
    </source>
</evidence>
<evidence type="ECO:0000256" key="6">
    <source>
        <dbReference type="ARBA" id="ARBA00023306"/>
    </source>
</evidence>
<evidence type="ECO:0000259" key="8">
    <source>
        <dbReference type="Pfam" id="PF12231"/>
    </source>
</evidence>
<dbReference type="Pfam" id="PF12231">
    <property type="entry name" value="Rif1_N"/>
    <property type="match status" value="1"/>
</dbReference>